<gene>
    <name evidence="1" type="ORF">Ahy_A08g038301</name>
</gene>
<dbReference type="GO" id="GO:0007005">
    <property type="term" value="P:mitochondrion organization"/>
    <property type="evidence" value="ECO:0007669"/>
    <property type="project" value="TreeGrafter"/>
</dbReference>
<keyword evidence="2" id="KW-1185">Reference proteome</keyword>
<dbReference type="EMBL" id="SDMP01000008">
    <property type="protein sequence ID" value="RYR41881.1"/>
    <property type="molecule type" value="Genomic_DNA"/>
</dbReference>
<accession>A0A445BTF4</accession>
<dbReference type="Proteomes" id="UP000289738">
    <property type="component" value="Chromosome A08"/>
</dbReference>
<dbReference type="PANTHER" id="PTHR23075:SF13">
    <property type="entry name" value="AAA-TYPE ATPASE FAMILY PROTEIN"/>
    <property type="match status" value="1"/>
</dbReference>
<dbReference type="PANTHER" id="PTHR23075">
    <property type="entry name" value="PUTATIVE ATP-ASE"/>
    <property type="match status" value="1"/>
</dbReference>
<name>A0A445BTF4_ARAHY</name>
<reference evidence="1 2" key="1">
    <citation type="submission" date="2019-01" db="EMBL/GenBank/DDBJ databases">
        <title>Sequencing of cultivated peanut Arachis hypogaea provides insights into genome evolution and oil improvement.</title>
        <authorList>
            <person name="Chen X."/>
        </authorList>
    </citation>
    <scope>NUCLEOTIDE SEQUENCE [LARGE SCALE GENOMIC DNA]</scope>
    <source>
        <strain evidence="2">cv. Fuhuasheng</strain>
        <tissue evidence="1">Leaves</tissue>
    </source>
</reference>
<evidence type="ECO:0000313" key="2">
    <source>
        <dbReference type="Proteomes" id="UP000289738"/>
    </source>
</evidence>
<proteinExistence type="predicted"/>
<comment type="caution">
    <text evidence="1">The sequence shown here is derived from an EMBL/GenBank/DDBJ whole genome shotgun (WGS) entry which is preliminary data.</text>
</comment>
<protein>
    <submittedName>
        <fullName evidence="1">Uncharacterized protein</fullName>
    </submittedName>
</protein>
<organism evidence="1 2">
    <name type="scientific">Arachis hypogaea</name>
    <name type="common">Peanut</name>
    <dbReference type="NCBI Taxonomy" id="3818"/>
    <lineage>
        <taxon>Eukaryota</taxon>
        <taxon>Viridiplantae</taxon>
        <taxon>Streptophyta</taxon>
        <taxon>Embryophyta</taxon>
        <taxon>Tracheophyta</taxon>
        <taxon>Spermatophyta</taxon>
        <taxon>Magnoliopsida</taxon>
        <taxon>eudicotyledons</taxon>
        <taxon>Gunneridae</taxon>
        <taxon>Pentapetalae</taxon>
        <taxon>rosids</taxon>
        <taxon>fabids</taxon>
        <taxon>Fabales</taxon>
        <taxon>Fabaceae</taxon>
        <taxon>Papilionoideae</taxon>
        <taxon>50 kb inversion clade</taxon>
        <taxon>dalbergioids sensu lato</taxon>
        <taxon>Dalbergieae</taxon>
        <taxon>Pterocarpus clade</taxon>
        <taxon>Arachis</taxon>
    </lineage>
</organism>
<sequence length="90" mass="10274">MKQLTEDHKRRMLIEQGERDKWLAAINTTFGHIEGTKVTWGYINRILGQPSLIQESSMAKFPGSRIISQHELVVPAGIRLCSTDRDSHWG</sequence>
<dbReference type="AlphaFoldDB" id="A0A445BTF4"/>
<dbReference type="GO" id="GO:0008270">
    <property type="term" value="F:zinc ion binding"/>
    <property type="evidence" value="ECO:0007669"/>
    <property type="project" value="TreeGrafter"/>
</dbReference>
<dbReference type="GO" id="GO:0005739">
    <property type="term" value="C:mitochondrion"/>
    <property type="evidence" value="ECO:0007669"/>
    <property type="project" value="TreeGrafter"/>
</dbReference>
<evidence type="ECO:0000313" key="1">
    <source>
        <dbReference type="EMBL" id="RYR41881.1"/>
    </source>
</evidence>